<sequence>MAFIVLLMTTLTSLTSVELSSATQNKQLETTRENALFGLLEARSEVQQYIGPDARITARNEIFDLDPTTIDLEGPGNPWLTTVWNSSAPTNLPRHLISGNEQADFDPLTATDYPNNYLNQTSDQLPPPPSDDTIALLYSDPSDPLNDIFARKQSITGPDGNITGRYAWAVLDEGIKANINTQSERPLPQALVVLANQALSSPETVGIELLEGMSHLTYGTPAWEHIQKSTSLSTLDTFSASDDSLAAQSFHDVTFDSMGVLSKTTYDTDTGLWGGLKFDLTNAMSPDGIDPSLAGQQIFPAATGLSGDQGGPAWEQLHAWMNLTPSNGNLDANAVYQPVPYSSTTPAITPVLTLVQLHVNVLVLKDPVTPNQYAIWYFLQPAFVLWNPYDAAIENGSFVVDSQLSNSSAPELKWLHRVEWHPLPDEHGNTVDPIIKFPNSGDTTEDGNLFQYVGLETPSYGRIPFRLNLSSDMEPGEAIVFTPALPAEVITSAATPLELSPGYRSGFAYAFKVPNSEMTIDPSKYNLGALQTISQQRVSGIVRLARNTNELATQPLQHIERLNMSGFNKESDWGKLYASGDQLQIYGPPSLPSAPPIEDISANFAYRAGLKFAQSRLQKFESSTPSSVNYFRTQWLEDYDPTAAYSGRSPLEYEAGSSSNGGTGDNPSWISEFFFASELSADPNDAEIPNSGDNAFVGFIDDSTGNLRAPLFHLPRSTREFRSIADLRHARLGLARDYNQALDYWKWGNVSPAYAIGSSSASPYLEPNTIFRSNWPDFNSPASGSPVYYDMPWNLNTALWDDYFFSAVADSNFRNLDFISENPRIFAKRNYDDAKLDSADEVAGELFVHGAFNVNSTSVDAWKALLGTYFGSDVETAGDTSNTFVDKSPWLRHPYPLTGEINAASDTLPEDDEAYTGFRTLDADEIDLLATAIVEEVKTRGPFMSLAQFVNRSPVPTSYQNRTIDNPTEWQQKGALQAAIDKSGINDTFFDADNLYDYSVENPENLYRDNIISTRYFREFNRDAMEGSLAANTPGYLTQGDLLAQLGSVLTVRSDTFRIRVWAESVNPMGVQTGETWCEAVIQRTPEKLDASETIALGDPTNGRGRRFVVTSFRWLDSPDAP</sequence>
<accession>A0A8J3DJM7</accession>
<dbReference type="Proteomes" id="UP000642829">
    <property type="component" value="Unassembled WGS sequence"/>
</dbReference>
<comment type="caution">
    <text evidence="1">The sequence shown here is derived from an EMBL/GenBank/DDBJ whole genome shotgun (WGS) entry which is preliminary data.</text>
</comment>
<proteinExistence type="predicted"/>
<reference evidence="1" key="2">
    <citation type="submission" date="2020-09" db="EMBL/GenBank/DDBJ databases">
        <authorList>
            <person name="Sun Q."/>
            <person name="Kim S."/>
        </authorList>
    </citation>
    <scope>NUCLEOTIDE SEQUENCE</scope>
    <source>
        <strain evidence="1">KCTC 12870</strain>
    </source>
</reference>
<organism evidence="1 2">
    <name type="scientific">Cerasicoccus arenae</name>
    <dbReference type="NCBI Taxonomy" id="424488"/>
    <lineage>
        <taxon>Bacteria</taxon>
        <taxon>Pseudomonadati</taxon>
        <taxon>Verrucomicrobiota</taxon>
        <taxon>Opitutia</taxon>
        <taxon>Puniceicoccales</taxon>
        <taxon>Cerasicoccaceae</taxon>
        <taxon>Cerasicoccus</taxon>
    </lineage>
</organism>
<evidence type="ECO:0000313" key="1">
    <source>
        <dbReference type="EMBL" id="GHC08716.1"/>
    </source>
</evidence>
<dbReference type="AlphaFoldDB" id="A0A8J3DJM7"/>
<name>A0A8J3DJM7_9BACT</name>
<protein>
    <submittedName>
        <fullName evidence="1">Uncharacterized protein</fullName>
    </submittedName>
</protein>
<reference evidence="1" key="1">
    <citation type="journal article" date="2014" name="Int. J. Syst. Evol. Microbiol.">
        <title>Complete genome sequence of Corynebacterium casei LMG S-19264T (=DSM 44701T), isolated from a smear-ripened cheese.</title>
        <authorList>
            <consortium name="US DOE Joint Genome Institute (JGI-PGF)"/>
            <person name="Walter F."/>
            <person name="Albersmeier A."/>
            <person name="Kalinowski J."/>
            <person name="Ruckert C."/>
        </authorList>
    </citation>
    <scope>NUCLEOTIDE SEQUENCE</scope>
    <source>
        <strain evidence="1">KCTC 12870</strain>
    </source>
</reference>
<keyword evidence="2" id="KW-1185">Reference proteome</keyword>
<evidence type="ECO:0000313" key="2">
    <source>
        <dbReference type="Proteomes" id="UP000642829"/>
    </source>
</evidence>
<dbReference type="EMBL" id="BMXG01000020">
    <property type="protein sequence ID" value="GHC08716.1"/>
    <property type="molecule type" value="Genomic_DNA"/>
</dbReference>
<gene>
    <name evidence="1" type="ORF">GCM10007047_27400</name>
</gene>